<feature type="non-terminal residue" evidence="1">
    <location>
        <position position="156"/>
    </location>
</feature>
<dbReference type="Gene3D" id="2.130.10.10">
    <property type="entry name" value="YVTN repeat-like/Quinoprotein amine dehydrogenase"/>
    <property type="match status" value="1"/>
</dbReference>
<name>A0A235BUL5_UNCW3</name>
<dbReference type="SUPFAM" id="SSF63829">
    <property type="entry name" value="Calcium-dependent phosphotriesterase"/>
    <property type="match status" value="1"/>
</dbReference>
<organism evidence="1 2">
    <name type="scientific">candidate division WOR-3 bacterium JGI_Cruoil_03_51_56</name>
    <dbReference type="NCBI Taxonomy" id="1973747"/>
    <lineage>
        <taxon>Bacteria</taxon>
        <taxon>Bacteria division WOR-3</taxon>
    </lineage>
</organism>
<sequence>MSVFVILAVLSGALTGWQSYTNTNYIHDIYGDDSAFTLATNGGLVLLDPIGLRVERTIVNTDGLPVNRCLVVAQDSAGNRWVGTDGGGLAVVPNDSDEAFVYRPNDLPERITALAVDSSRILVGTERGLYVIETNQTPLDFGDDIIQQFSVAKVHE</sequence>
<protein>
    <submittedName>
        <fullName evidence="1">Uncharacterized protein</fullName>
    </submittedName>
</protein>
<proteinExistence type="predicted"/>
<dbReference type="Proteomes" id="UP000215559">
    <property type="component" value="Unassembled WGS sequence"/>
</dbReference>
<accession>A0A235BUL5</accession>
<dbReference type="AlphaFoldDB" id="A0A235BUL5"/>
<dbReference type="EMBL" id="NOZP01000079">
    <property type="protein sequence ID" value="OYD15922.1"/>
    <property type="molecule type" value="Genomic_DNA"/>
</dbReference>
<comment type="caution">
    <text evidence="1">The sequence shown here is derived from an EMBL/GenBank/DDBJ whole genome shotgun (WGS) entry which is preliminary data.</text>
</comment>
<reference evidence="1 2" key="1">
    <citation type="submission" date="2017-07" db="EMBL/GenBank/DDBJ databases">
        <title>Recovery of genomes from metagenomes via a dereplication, aggregation, and scoring strategy.</title>
        <authorList>
            <person name="Sieber C.M."/>
            <person name="Probst A.J."/>
            <person name="Sharrar A."/>
            <person name="Thomas B.C."/>
            <person name="Hess M."/>
            <person name="Tringe S.G."/>
            <person name="Banfield J.F."/>
        </authorList>
    </citation>
    <scope>NUCLEOTIDE SEQUENCE [LARGE SCALE GENOMIC DNA]</scope>
    <source>
        <strain evidence="1">JGI_Cruoil_03_51_56</strain>
    </source>
</reference>
<dbReference type="InterPro" id="IPR015943">
    <property type="entry name" value="WD40/YVTN_repeat-like_dom_sf"/>
</dbReference>
<evidence type="ECO:0000313" key="1">
    <source>
        <dbReference type="EMBL" id="OYD15922.1"/>
    </source>
</evidence>
<evidence type="ECO:0000313" key="2">
    <source>
        <dbReference type="Proteomes" id="UP000215559"/>
    </source>
</evidence>
<gene>
    <name evidence="1" type="ORF">CH330_04145</name>
</gene>